<dbReference type="Gene3D" id="3.30.1490.70">
    <property type="match status" value="1"/>
</dbReference>
<dbReference type="AlphaFoldDB" id="A0A0F9MR45"/>
<dbReference type="SUPFAM" id="SSF56091">
    <property type="entry name" value="DNA ligase/mRNA capping enzyme, catalytic domain"/>
    <property type="match status" value="1"/>
</dbReference>
<gene>
    <name evidence="1" type="ORF">LCGC14_1059760</name>
</gene>
<dbReference type="EMBL" id="LAZR01004489">
    <property type="protein sequence ID" value="KKN08139.1"/>
    <property type="molecule type" value="Genomic_DNA"/>
</dbReference>
<organism evidence="1">
    <name type="scientific">marine sediment metagenome</name>
    <dbReference type="NCBI Taxonomy" id="412755"/>
    <lineage>
        <taxon>unclassified sequences</taxon>
        <taxon>metagenomes</taxon>
        <taxon>ecological metagenomes</taxon>
    </lineage>
</organism>
<proteinExistence type="predicted"/>
<sequence length="79" mass="8958">MKAREVPGWHYRDDWLYELKKQGARCIAVLDTGTTLYSSSGNDITFKFPELMPSKFKFISTFSLTISTSTYLVMGVSPP</sequence>
<dbReference type="Gene3D" id="3.30.470.30">
    <property type="entry name" value="DNA ligase/mRNA capping enzyme"/>
    <property type="match status" value="1"/>
</dbReference>
<evidence type="ECO:0000313" key="1">
    <source>
        <dbReference type="EMBL" id="KKN08139.1"/>
    </source>
</evidence>
<name>A0A0F9MR45_9ZZZZ</name>
<accession>A0A0F9MR45</accession>
<protein>
    <submittedName>
        <fullName evidence="1">Uncharacterized protein</fullName>
    </submittedName>
</protein>
<comment type="caution">
    <text evidence="1">The sequence shown here is derived from an EMBL/GenBank/DDBJ whole genome shotgun (WGS) entry which is preliminary data.</text>
</comment>
<reference evidence="1" key="1">
    <citation type="journal article" date="2015" name="Nature">
        <title>Complex archaea that bridge the gap between prokaryotes and eukaryotes.</title>
        <authorList>
            <person name="Spang A."/>
            <person name="Saw J.H."/>
            <person name="Jorgensen S.L."/>
            <person name="Zaremba-Niedzwiedzka K."/>
            <person name="Martijn J."/>
            <person name="Lind A.E."/>
            <person name="van Eijk R."/>
            <person name="Schleper C."/>
            <person name="Guy L."/>
            <person name="Ettema T.J."/>
        </authorList>
    </citation>
    <scope>NUCLEOTIDE SEQUENCE</scope>
</reference>